<dbReference type="FunFam" id="1.10.3210.10:FF:000001">
    <property type="entry name" value="GTP pyrophosphokinase RelA"/>
    <property type="match status" value="1"/>
</dbReference>
<accession>A0A1G2F5X8</accession>
<gene>
    <name evidence="3" type="ORF">A2Y98_03670</name>
</gene>
<dbReference type="FunFam" id="3.10.20.30:FF:000002">
    <property type="entry name" value="GTP pyrophosphokinase (RelA/SpoT)"/>
    <property type="match status" value="1"/>
</dbReference>
<reference evidence="3 4" key="1">
    <citation type="journal article" date="2016" name="Nat. Commun.">
        <title>Thousands of microbial genomes shed light on interconnected biogeochemical processes in an aquifer system.</title>
        <authorList>
            <person name="Anantharaman K."/>
            <person name="Brown C.T."/>
            <person name="Hug L.A."/>
            <person name="Sharon I."/>
            <person name="Castelle C.J."/>
            <person name="Probst A.J."/>
            <person name="Thomas B.C."/>
            <person name="Singh A."/>
            <person name="Wilkins M.J."/>
            <person name="Karaoz U."/>
            <person name="Brodie E.L."/>
            <person name="Williams K.H."/>
            <person name="Hubbard S.S."/>
            <person name="Banfield J.F."/>
        </authorList>
    </citation>
    <scope>NUCLEOTIDE SEQUENCE [LARGE SCALE GENOMIC DNA]</scope>
</reference>
<dbReference type="Pfam" id="PF13328">
    <property type="entry name" value="HD_4"/>
    <property type="match status" value="1"/>
</dbReference>
<evidence type="ECO:0000313" key="4">
    <source>
        <dbReference type="Proteomes" id="UP000179099"/>
    </source>
</evidence>
<dbReference type="STRING" id="1801992.A2Y98_03670"/>
<dbReference type="InterPro" id="IPR007685">
    <property type="entry name" value="RelA_SpoT"/>
</dbReference>
<proteinExistence type="inferred from homology"/>
<dbReference type="GO" id="GO:0015969">
    <property type="term" value="P:guanosine tetraphosphate metabolic process"/>
    <property type="evidence" value="ECO:0007669"/>
    <property type="project" value="InterPro"/>
</dbReference>
<evidence type="ECO:0000259" key="2">
    <source>
        <dbReference type="PROSITE" id="PS51880"/>
    </source>
</evidence>
<organism evidence="3 4">
    <name type="scientific">Candidatus Portnoybacteria bacterium RBG_19FT_COMBO_36_7</name>
    <dbReference type="NCBI Taxonomy" id="1801992"/>
    <lineage>
        <taxon>Bacteria</taxon>
        <taxon>Candidatus Portnoyibacteriota</taxon>
    </lineage>
</organism>
<dbReference type="InterPro" id="IPR012676">
    <property type="entry name" value="TGS-like"/>
</dbReference>
<dbReference type="Gene3D" id="1.10.3210.10">
    <property type="entry name" value="Hypothetical protein af1432"/>
    <property type="match status" value="1"/>
</dbReference>
<dbReference type="Gene3D" id="3.10.20.30">
    <property type="match status" value="1"/>
</dbReference>
<dbReference type="Proteomes" id="UP000179099">
    <property type="component" value="Unassembled WGS sequence"/>
</dbReference>
<evidence type="ECO:0000313" key="3">
    <source>
        <dbReference type="EMBL" id="OGZ33393.1"/>
    </source>
</evidence>
<dbReference type="AlphaFoldDB" id="A0A1G2F5X8"/>
<dbReference type="CDD" id="cd01668">
    <property type="entry name" value="TGS_RSH"/>
    <property type="match status" value="1"/>
</dbReference>
<comment type="similarity">
    <text evidence="1">Belongs to the relA/spoT family.</text>
</comment>
<dbReference type="InterPro" id="IPR012675">
    <property type="entry name" value="Beta-grasp_dom_sf"/>
</dbReference>
<dbReference type="PANTHER" id="PTHR21262">
    <property type="entry name" value="GUANOSINE-3',5'-BIS DIPHOSPHATE 3'-PYROPHOSPHOHYDROLASE"/>
    <property type="match status" value="1"/>
</dbReference>
<evidence type="ECO:0000256" key="1">
    <source>
        <dbReference type="RuleBase" id="RU003847"/>
    </source>
</evidence>
<dbReference type="InterPro" id="IPR043519">
    <property type="entry name" value="NT_sf"/>
</dbReference>
<dbReference type="InterPro" id="IPR004095">
    <property type="entry name" value="TGS"/>
</dbReference>
<dbReference type="InterPro" id="IPR004811">
    <property type="entry name" value="RelA/Spo_fam"/>
</dbReference>
<dbReference type="GO" id="GO:0005886">
    <property type="term" value="C:plasma membrane"/>
    <property type="evidence" value="ECO:0007669"/>
    <property type="project" value="TreeGrafter"/>
</dbReference>
<protein>
    <recommendedName>
        <fullName evidence="2">TGS domain-containing protein</fullName>
    </recommendedName>
</protein>
<dbReference type="SUPFAM" id="SSF109604">
    <property type="entry name" value="HD-domain/PDEase-like"/>
    <property type="match status" value="1"/>
</dbReference>
<comment type="function">
    <text evidence="1">In eubacteria ppGpp (guanosine 3'-diphosphate 5'-diphosphate) is a mediator of the stringent response that coordinates a variety of cellular activities in response to changes in nutritional abundance.</text>
</comment>
<name>A0A1G2F5X8_9BACT</name>
<dbReference type="Gene3D" id="3.30.460.10">
    <property type="entry name" value="Beta Polymerase, domain 2"/>
    <property type="match status" value="1"/>
</dbReference>
<dbReference type="Pfam" id="PF04607">
    <property type="entry name" value="RelA_SpoT"/>
    <property type="match status" value="1"/>
</dbReference>
<dbReference type="Pfam" id="PF02824">
    <property type="entry name" value="TGS"/>
    <property type="match status" value="1"/>
</dbReference>
<dbReference type="CDD" id="cd05399">
    <property type="entry name" value="NT_Rel-Spo_like"/>
    <property type="match status" value="1"/>
</dbReference>
<comment type="caution">
    <text evidence="3">The sequence shown here is derived from an EMBL/GenBank/DDBJ whole genome shotgun (WGS) entry which is preliminary data.</text>
</comment>
<dbReference type="NCBIfam" id="TIGR00691">
    <property type="entry name" value="spoT_relA"/>
    <property type="match status" value="1"/>
</dbReference>
<dbReference type="PROSITE" id="PS51880">
    <property type="entry name" value="TGS"/>
    <property type="match status" value="1"/>
</dbReference>
<sequence length="582" mass="67250">MTKDEFIKKIEERNPELNRELIIRAFDYGQKIYGDKKRLSGQTLLDHCCEIALALSEIKLGTVVVAAGILHEAIEKINITHQELKKEFGEEIVSLVEGVTNVGKVEHKGAARSIENLRKLFLATAKDIRVVIIKLVNRFHSLKTIGVFDKQKQKRLASETLEIYAPIAYRLGMRKISGDLEDLAFPIVYPKEYEWLISQVRDEYEEREKYLKKITAMVEKALKKADIFPIEIHSRAKRYFSLYRKLQRYDMDLNKIYDLVALRIIVKNIDDCYGAMGVIHKLWKPLPGRIKDYIALPKPNGYRSLHTTVFCPDGKITEFQIKTSEMYHEAEYGIAAHWYYSEQKGLKAYIKRLLTKPPEKELKWISDLQKWQKEYPPGSGEFFQLLKIDFFKDRIFILTPKGDVIDLPEGATPLDFAYHIHTSIGHRCLGAKIDGKMVSLDQPLANGQMVEILTKKEEKPSQDWLRIAKTSVAKSKIKEWFRKSKTEEALKAEEAKPEFKETKQKLPIVKIPAPPEVEIKGETKIMTFFAKCCNPKPSDKIQGYITLNRGVSVHKAECQNIKKIKNTERLIPVSWKSQQRPE</sequence>
<dbReference type="EMBL" id="MHMW01000030">
    <property type="protein sequence ID" value="OGZ33393.1"/>
    <property type="molecule type" value="Genomic_DNA"/>
</dbReference>
<dbReference type="SUPFAM" id="SSF81271">
    <property type="entry name" value="TGS-like"/>
    <property type="match status" value="1"/>
</dbReference>
<dbReference type="PANTHER" id="PTHR21262:SF31">
    <property type="entry name" value="GTP PYROPHOSPHOKINASE"/>
    <property type="match status" value="1"/>
</dbReference>
<feature type="domain" description="TGS" evidence="2">
    <location>
        <begin position="393"/>
        <end position="454"/>
    </location>
</feature>
<dbReference type="SMART" id="SM00954">
    <property type="entry name" value="RelA_SpoT"/>
    <property type="match status" value="1"/>
</dbReference>
<dbReference type="InterPro" id="IPR033655">
    <property type="entry name" value="TGS_RelA/SpoT"/>
</dbReference>
<dbReference type="FunFam" id="3.30.460.10:FF:000001">
    <property type="entry name" value="GTP pyrophosphokinase RelA"/>
    <property type="match status" value="1"/>
</dbReference>
<dbReference type="SUPFAM" id="SSF81301">
    <property type="entry name" value="Nucleotidyltransferase"/>
    <property type="match status" value="1"/>
</dbReference>